<evidence type="ECO:0000313" key="2">
    <source>
        <dbReference type="Proteomes" id="UP001589693"/>
    </source>
</evidence>
<protein>
    <submittedName>
        <fullName evidence="1">Uncharacterized protein</fullName>
    </submittedName>
</protein>
<proteinExistence type="predicted"/>
<accession>A0ABV5ZZF6</accession>
<name>A0ABV5ZZF6_9PSEU</name>
<comment type="caution">
    <text evidence="1">The sequence shown here is derived from an EMBL/GenBank/DDBJ whole genome shotgun (WGS) entry which is preliminary data.</text>
</comment>
<dbReference type="Proteomes" id="UP001589693">
    <property type="component" value="Unassembled WGS sequence"/>
</dbReference>
<reference evidence="1 2" key="1">
    <citation type="submission" date="2024-09" db="EMBL/GenBank/DDBJ databases">
        <authorList>
            <person name="Sun Q."/>
            <person name="Mori K."/>
        </authorList>
    </citation>
    <scope>NUCLEOTIDE SEQUENCE [LARGE SCALE GENOMIC DNA]</scope>
    <source>
        <strain evidence="1 2">TBRC 7907</strain>
    </source>
</reference>
<dbReference type="RefSeq" id="WP_377854336.1">
    <property type="nucleotide sequence ID" value="NZ_JBHLZU010000018.1"/>
</dbReference>
<organism evidence="1 2">
    <name type="scientific">Allokutzneria oryzae</name>
    <dbReference type="NCBI Taxonomy" id="1378989"/>
    <lineage>
        <taxon>Bacteria</taxon>
        <taxon>Bacillati</taxon>
        <taxon>Actinomycetota</taxon>
        <taxon>Actinomycetes</taxon>
        <taxon>Pseudonocardiales</taxon>
        <taxon>Pseudonocardiaceae</taxon>
        <taxon>Allokutzneria</taxon>
    </lineage>
</organism>
<keyword evidence="2" id="KW-1185">Reference proteome</keyword>
<sequence>MVRQSFVLSAHCGRTRTETRLDTTSHAAQVRDLLCSGYIVTAAGRLLCPHCACAAAGHRLPPIYRPCPCTATPGHPRDGRGRCAVTVRACTHCGHHDERGTIPAARKAVA</sequence>
<evidence type="ECO:0000313" key="1">
    <source>
        <dbReference type="EMBL" id="MFB9906287.1"/>
    </source>
</evidence>
<gene>
    <name evidence="1" type="ORF">ACFFQA_20310</name>
</gene>
<dbReference type="EMBL" id="JBHLZU010000018">
    <property type="protein sequence ID" value="MFB9906287.1"/>
    <property type="molecule type" value="Genomic_DNA"/>
</dbReference>